<gene>
    <name evidence="10" type="ORF">CSW57_17695</name>
</gene>
<evidence type="ECO:0000259" key="8">
    <source>
        <dbReference type="PROSITE" id="PS50110"/>
    </source>
</evidence>
<dbReference type="SUPFAM" id="SSF52172">
    <property type="entry name" value="CheY-like"/>
    <property type="match status" value="1"/>
</dbReference>
<dbReference type="PANTHER" id="PTHR48111">
    <property type="entry name" value="REGULATOR OF RPOS"/>
    <property type="match status" value="1"/>
</dbReference>
<dbReference type="Pfam" id="PF00486">
    <property type="entry name" value="Trans_reg_C"/>
    <property type="match status" value="1"/>
</dbReference>
<dbReference type="PROSITE" id="PS51755">
    <property type="entry name" value="OMPR_PHOB"/>
    <property type="match status" value="1"/>
</dbReference>
<dbReference type="AlphaFoldDB" id="A0A2G3PIE5"/>
<protein>
    <submittedName>
        <fullName evidence="10">DNA-binding response regulator</fullName>
    </submittedName>
</protein>
<dbReference type="InterPro" id="IPR016032">
    <property type="entry name" value="Sig_transdc_resp-reg_C-effctor"/>
</dbReference>
<organism evidence="10 11">
    <name type="scientific">Williamsia marianensis</name>
    <dbReference type="NCBI Taxonomy" id="85044"/>
    <lineage>
        <taxon>Bacteria</taxon>
        <taxon>Bacillati</taxon>
        <taxon>Actinomycetota</taxon>
        <taxon>Actinomycetes</taxon>
        <taxon>Mycobacteriales</taxon>
        <taxon>Nocardiaceae</taxon>
        <taxon>Williamsia</taxon>
    </lineage>
</organism>
<evidence type="ECO:0000256" key="2">
    <source>
        <dbReference type="ARBA" id="ARBA00023012"/>
    </source>
</evidence>
<comment type="caution">
    <text evidence="10">The sequence shown here is derived from an EMBL/GenBank/DDBJ whole genome shotgun (WGS) entry which is preliminary data.</text>
</comment>
<dbReference type="Proteomes" id="UP000225108">
    <property type="component" value="Unassembled WGS sequence"/>
</dbReference>
<dbReference type="SUPFAM" id="SSF46894">
    <property type="entry name" value="C-terminal effector domain of the bipartite response regulators"/>
    <property type="match status" value="1"/>
</dbReference>
<sequence length="247" mass="26666">MTPHPQTPSVLVVDDEPLIRQSIADRLGAEGFAVTTADTGPAAIDAHRSTNPDAVILDLMLPGMDGLEVCRRIQAHMATPVLMLTARSGETDLVIGLGVGADDYLAKPFSMRELVARTRALLRRAERYGPFADSAAEPAAPDPAGEVRDGLRIDEAARQVTVEGHEVHLTRTEFDLLAFLVRHPGAVLSREQLLDAVWHWPAAGETRTVDSHIRSLRKKVGSSRIRTVHGIGYALEVRAVSGTEGPP</sequence>
<dbReference type="SMART" id="SM00448">
    <property type="entry name" value="REC"/>
    <property type="match status" value="1"/>
</dbReference>
<evidence type="ECO:0000313" key="11">
    <source>
        <dbReference type="Proteomes" id="UP000225108"/>
    </source>
</evidence>
<dbReference type="Gene3D" id="3.40.50.2300">
    <property type="match status" value="1"/>
</dbReference>
<dbReference type="InterPro" id="IPR001867">
    <property type="entry name" value="OmpR/PhoB-type_DNA-bd"/>
</dbReference>
<dbReference type="GO" id="GO:0000976">
    <property type="term" value="F:transcription cis-regulatory region binding"/>
    <property type="evidence" value="ECO:0007669"/>
    <property type="project" value="TreeGrafter"/>
</dbReference>
<reference evidence="10 11" key="1">
    <citation type="submission" date="2017-10" db="EMBL/GenBank/DDBJ databases">
        <title>The draft genome sequence of Williamsia sp. BULT 1.1 isolated from the semi-arid grassland soils from South Africa.</title>
        <authorList>
            <person name="Kabwe M.H."/>
            <person name="Govender N."/>
            <person name="Mutseka Lunga P."/>
            <person name="Vikram S."/>
            <person name="Makhalanyane T.P."/>
        </authorList>
    </citation>
    <scope>NUCLEOTIDE SEQUENCE [LARGE SCALE GENOMIC DNA]</scope>
    <source>
        <strain evidence="10 11">BULT 1.1</strain>
    </source>
</reference>
<dbReference type="FunFam" id="1.10.10.10:FF:000018">
    <property type="entry name" value="DNA-binding response regulator ResD"/>
    <property type="match status" value="1"/>
</dbReference>
<feature type="domain" description="OmpR/PhoB-type" evidence="9">
    <location>
        <begin position="142"/>
        <end position="237"/>
    </location>
</feature>
<evidence type="ECO:0000256" key="1">
    <source>
        <dbReference type="ARBA" id="ARBA00022553"/>
    </source>
</evidence>
<accession>A0A2G3PIE5</accession>
<dbReference type="InterPro" id="IPR039420">
    <property type="entry name" value="WalR-like"/>
</dbReference>
<dbReference type="CDD" id="cd00383">
    <property type="entry name" value="trans_reg_C"/>
    <property type="match status" value="1"/>
</dbReference>
<feature type="DNA-binding region" description="OmpR/PhoB-type" evidence="7">
    <location>
        <begin position="142"/>
        <end position="237"/>
    </location>
</feature>
<keyword evidence="4 7" id="KW-0238">DNA-binding</keyword>
<proteinExistence type="predicted"/>
<name>A0A2G3PIE5_WILMA</name>
<dbReference type="Gene3D" id="6.10.250.690">
    <property type="match status" value="1"/>
</dbReference>
<dbReference type="InterPro" id="IPR011006">
    <property type="entry name" value="CheY-like_superfamily"/>
</dbReference>
<dbReference type="SMART" id="SM00862">
    <property type="entry name" value="Trans_reg_C"/>
    <property type="match status" value="1"/>
</dbReference>
<evidence type="ECO:0000256" key="3">
    <source>
        <dbReference type="ARBA" id="ARBA00023015"/>
    </source>
</evidence>
<dbReference type="InterPro" id="IPR036388">
    <property type="entry name" value="WH-like_DNA-bd_sf"/>
</dbReference>
<keyword evidence="1 6" id="KW-0597">Phosphoprotein</keyword>
<dbReference type="InterPro" id="IPR001789">
    <property type="entry name" value="Sig_transdc_resp-reg_receiver"/>
</dbReference>
<dbReference type="GO" id="GO:0000156">
    <property type="term" value="F:phosphorelay response regulator activity"/>
    <property type="evidence" value="ECO:0007669"/>
    <property type="project" value="TreeGrafter"/>
</dbReference>
<dbReference type="GO" id="GO:0005829">
    <property type="term" value="C:cytosol"/>
    <property type="evidence" value="ECO:0007669"/>
    <property type="project" value="TreeGrafter"/>
</dbReference>
<dbReference type="CDD" id="cd17574">
    <property type="entry name" value="REC_OmpR"/>
    <property type="match status" value="1"/>
</dbReference>
<dbReference type="Pfam" id="PF00072">
    <property type="entry name" value="Response_reg"/>
    <property type="match status" value="1"/>
</dbReference>
<evidence type="ECO:0000313" key="10">
    <source>
        <dbReference type="EMBL" id="PHV65579.1"/>
    </source>
</evidence>
<keyword evidence="3" id="KW-0805">Transcription regulation</keyword>
<dbReference type="GO" id="GO:0032993">
    <property type="term" value="C:protein-DNA complex"/>
    <property type="evidence" value="ECO:0007669"/>
    <property type="project" value="TreeGrafter"/>
</dbReference>
<evidence type="ECO:0000256" key="6">
    <source>
        <dbReference type="PROSITE-ProRule" id="PRU00169"/>
    </source>
</evidence>
<dbReference type="PROSITE" id="PS50110">
    <property type="entry name" value="RESPONSE_REGULATORY"/>
    <property type="match status" value="1"/>
</dbReference>
<keyword evidence="5" id="KW-0804">Transcription</keyword>
<dbReference type="FunFam" id="3.40.50.2300:FF:000001">
    <property type="entry name" value="DNA-binding response regulator PhoB"/>
    <property type="match status" value="1"/>
</dbReference>
<dbReference type="PANTHER" id="PTHR48111:SF4">
    <property type="entry name" value="DNA-BINDING DUAL TRANSCRIPTIONAL REGULATOR OMPR"/>
    <property type="match status" value="1"/>
</dbReference>
<feature type="domain" description="Response regulatory" evidence="8">
    <location>
        <begin position="9"/>
        <end position="122"/>
    </location>
</feature>
<dbReference type="Gene3D" id="1.10.10.10">
    <property type="entry name" value="Winged helix-like DNA-binding domain superfamily/Winged helix DNA-binding domain"/>
    <property type="match status" value="1"/>
</dbReference>
<evidence type="ECO:0000256" key="4">
    <source>
        <dbReference type="ARBA" id="ARBA00023125"/>
    </source>
</evidence>
<evidence type="ECO:0000256" key="7">
    <source>
        <dbReference type="PROSITE-ProRule" id="PRU01091"/>
    </source>
</evidence>
<dbReference type="EMBL" id="PEBD01000010">
    <property type="protein sequence ID" value="PHV65579.1"/>
    <property type="molecule type" value="Genomic_DNA"/>
</dbReference>
<evidence type="ECO:0000259" key="9">
    <source>
        <dbReference type="PROSITE" id="PS51755"/>
    </source>
</evidence>
<feature type="modified residue" description="4-aspartylphosphate" evidence="6">
    <location>
        <position position="58"/>
    </location>
</feature>
<evidence type="ECO:0000256" key="5">
    <source>
        <dbReference type="ARBA" id="ARBA00023163"/>
    </source>
</evidence>
<keyword evidence="2" id="KW-0902">Two-component regulatory system</keyword>
<dbReference type="GO" id="GO:0006355">
    <property type="term" value="P:regulation of DNA-templated transcription"/>
    <property type="evidence" value="ECO:0007669"/>
    <property type="project" value="InterPro"/>
</dbReference>